<dbReference type="InterPro" id="IPR010627">
    <property type="entry name" value="Prepilin_pept_A24_N"/>
</dbReference>
<keyword evidence="9 13" id="KW-0378">Hydrolase</keyword>
<evidence type="ECO:0000259" key="11">
    <source>
        <dbReference type="Pfam" id="PF01478"/>
    </source>
</evidence>
<dbReference type="InterPro" id="IPR014032">
    <property type="entry name" value="Peptidase_A24A_bac"/>
</dbReference>
<evidence type="ECO:0000256" key="9">
    <source>
        <dbReference type="RuleBase" id="RU003794"/>
    </source>
</evidence>
<keyword evidence="3" id="KW-1003">Cell membrane</keyword>
<keyword evidence="9" id="KW-0808">Transferase</keyword>
<keyword evidence="9" id="KW-0489">Methyltransferase</keyword>
<dbReference type="OrthoDB" id="9789291at2"/>
<dbReference type="PRINTS" id="PR00864">
    <property type="entry name" value="PREPILNPTASE"/>
</dbReference>
<keyword evidence="5 9" id="KW-0812">Transmembrane</keyword>
<reference evidence="14" key="1">
    <citation type="journal article" date="2009" name="Appl. Environ. Microbiol.">
        <title>Complete genome sequence of the chemolithoautotrophic marine magnetotactic coccus strain MC-1.</title>
        <authorList>
            <person name="Schubbe S."/>
            <person name="Williams T.J."/>
            <person name="Xie G."/>
            <person name="Kiss H.E."/>
            <person name="Brettin T.S."/>
            <person name="Martinez D."/>
            <person name="Ross C.A."/>
            <person name="Schuler D."/>
            <person name="Cox B.L."/>
            <person name="Nealson K.H."/>
            <person name="Bazylinski D.A."/>
        </authorList>
    </citation>
    <scope>NUCLEOTIDE SEQUENCE [LARGE SCALE GENOMIC DNA]</scope>
    <source>
        <strain evidence="14">ATCC BAA-1437 / JCM 17883 / MC-1</strain>
    </source>
</reference>
<evidence type="ECO:0000256" key="5">
    <source>
        <dbReference type="ARBA" id="ARBA00022692"/>
    </source>
</evidence>
<sequence length="265" mass="29177">MPPTAWLDLGTALVIGLVFGSFLNVCVHRIPLKESVVNPPSHCPFCKKNIVWYHNIPIFSWLWLKARCAYCHHPIHWRYPLMELLGGVVVVMAIARFGSNAEGWLLALFGLALLLLSAIDMEKRILPNIITYPLLVVGVVCSALPMLGSPFPSMGDALLGMVVGAGGLLVLIEVWYRVTGRVAMGLGDVKLVGVLSAWLGWQALYFIIFGSALLGVVVGGGWLIWGGKEKQTPIPFGPFLALSAWIYLFLDESFKQGYLLWMVRS</sequence>
<evidence type="ECO:0000259" key="12">
    <source>
        <dbReference type="Pfam" id="PF06750"/>
    </source>
</evidence>
<feature type="transmembrane region" description="Helical" evidence="10">
    <location>
        <begin position="79"/>
        <end position="97"/>
    </location>
</feature>
<gene>
    <name evidence="13" type="ordered locus">Mmc1_0021</name>
</gene>
<dbReference type="PANTHER" id="PTHR30487">
    <property type="entry name" value="TYPE 4 PREPILIN-LIKE PROTEINS LEADER PEPTIDE-PROCESSING ENZYME"/>
    <property type="match status" value="1"/>
</dbReference>
<dbReference type="GO" id="GO:0005886">
    <property type="term" value="C:plasma membrane"/>
    <property type="evidence" value="ECO:0007669"/>
    <property type="project" value="UniProtKB-SubCell"/>
</dbReference>
<dbReference type="GO" id="GO:0032259">
    <property type="term" value="P:methylation"/>
    <property type="evidence" value="ECO:0007669"/>
    <property type="project" value="UniProtKB-KW"/>
</dbReference>
<dbReference type="EMBL" id="CP000471">
    <property type="protein sequence ID" value="ABK42550.1"/>
    <property type="molecule type" value="Genomic_DNA"/>
</dbReference>
<evidence type="ECO:0000313" key="14">
    <source>
        <dbReference type="Proteomes" id="UP000002586"/>
    </source>
</evidence>
<dbReference type="EC" id="2.1.1.-" evidence="9"/>
<reference evidence="13 14" key="2">
    <citation type="journal article" date="2012" name="Int. J. Syst. Evol. Microbiol.">
        <title>Magnetococcus marinus gen. nov., sp. nov., a marine, magnetotactic bacterium that represents a novel lineage (Magnetococcaceae fam. nov.; Magnetococcales ord. nov.) at the base of the Alphaproteobacteria.</title>
        <authorList>
            <person name="Bazylinski D.A."/>
            <person name="Williams T.J."/>
            <person name="Lefevre C.T."/>
            <person name="Berg R.J."/>
            <person name="Zhang C.L."/>
            <person name="Bowser S.S."/>
            <person name="Dean A.J."/>
            <person name="Beveridge T.J."/>
        </authorList>
    </citation>
    <scope>NUCLEOTIDE SEQUENCE [LARGE SCALE GENOMIC DNA]</scope>
    <source>
        <strain evidence="14">ATCC BAA-1437 / JCM 17883 / MC-1</strain>
    </source>
</reference>
<feature type="domain" description="Prepilin peptidase A24 N-terminal" evidence="12">
    <location>
        <begin position="14"/>
        <end position="97"/>
    </location>
</feature>
<keyword evidence="9" id="KW-0645">Protease</keyword>
<dbReference type="HOGENOM" id="CLU_057101_0_1_5"/>
<evidence type="ECO:0000256" key="8">
    <source>
        <dbReference type="RuleBase" id="RU003793"/>
    </source>
</evidence>
<dbReference type="InterPro" id="IPR050882">
    <property type="entry name" value="Prepilin_peptidase/N-MTase"/>
</dbReference>
<dbReference type="InterPro" id="IPR000045">
    <property type="entry name" value="Prepilin_IV_endopep_pep"/>
</dbReference>
<comment type="catalytic activity">
    <reaction evidence="9">
        <text>Typically cleaves a -Gly-|-Phe- bond to release an N-terminal, basic peptide of 5-8 residues from type IV prepilin, and then N-methylates the new N-terminal amino group, the methyl donor being S-adenosyl-L-methionine.</text>
        <dbReference type="EC" id="3.4.23.43"/>
    </reaction>
</comment>
<dbReference type="Pfam" id="PF06750">
    <property type="entry name" value="A24_N_bact"/>
    <property type="match status" value="1"/>
</dbReference>
<keyword evidence="9" id="KW-0511">Multifunctional enzyme</keyword>
<keyword evidence="4" id="KW-0997">Cell inner membrane</keyword>
<feature type="transmembrane region" description="Helical" evidence="10">
    <location>
        <begin position="6"/>
        <end position="27"/>
    </location>
</feature>
<accession>A0L3K7</accession>
<organism evidence="13 14">
    <name type="scientific">Magnetococcus marinus (strain ATCC BAA-1437 / JCM 17883 / MC-1)</name>
    <dbReference type="NCBI Taxonomy" id="156889"/>
    <lineage>
        <taxon>Bacteria</taxon>
        <taxon>Pseudomonadati</taxon>
        <taxon>Pseudomonadota</taxon>
        <taxon>Magnetococcia</taxon>
        <taxon>Magnetococcales</taxon>
        <taxon>Magnetococcaceae</taxon>
        <taxon>Magnetococcus</taxon>
    </lineage>
</organism>
<keyword evidence="7 10" id="KW-0472">Membrane</keyword>
<feature type="transmembrane region" description="Helical" evidence="10">
    <location>
        <begin position="157"/>
        <end position="175"/>
    </location>
</feature>
<dbReference type="Proteomes" id="UP000002586">
    <property type="component" value="Chromosome"/>
</dbReference>
<dbReference type="GO" id="GO:0006465">
    <property type="term" value="P:signal peptide processing"/>
    <property type="evidence" value="ECO:0007669"/>
    <property type="project" value="TreeGrafter"/>
</dbReference>
<evidence type="ECO:0000256" key="6">
    <source>
        <dbReference type="ARBA" id="ARBA00022989"/>
    </source>
</evidence>
<comment type="function">
    <text evidence="9">Plays an essential role in type IV pili and type II pseudopili formation by proteolytically removing the leader sequence from substrate proteins and subsequently monomethylating the alpha-amino group of the newly exposed N-terminal phenylalanine.</text>
</comment>
<evidence type="ECO:0000256" key="1">
    <source>
        <dbReference type="ARBA" id="ARBA00004429"/>
    </source>
</evidence>
<evidence type="ECO:0000256" key="2">
    <source>
        <dbReference type="ARBA" id="ARBA00005801"/>
    </source>
</evidence>
<keyword evidence="14" id="KW-1185">Reference proteome</keyword>
<dbReference type="EC" id="3.4.23.43" evidence="9"/>
<evidence type="ECO:0000256" key="7">
    <source>
        <dbReference type="ARBA" id="ARBA00023136"/>
    </source>
</evidence>
<keyword evidence="6 10" id="KW-1133">Transmembrane helix</keyword>
<feature type="domain" description="Prepilin type IV endopeptidase peptidase" evidence="11">
    <location>
        <begin position="108"/>
        <end position="219"/>
    </location>
</feature>
<protein>
    <recommendedName>
        <fullName evidence="9">Prepilin leader peptidase/N-methyltransferase</fullName>
        <ecNumber evidence="9">2.1.1.-</ecNumber>
        <ecNumber evidence="9">3.4.23.43</ecNumber>
    </recommendedName>
</protein>
<name>A0L3K7_MAGMM</name>
<dbReference type="AlphaFoldDB" id="A0L3K7"/>
<dbReference type="STRING" id="156889.Mmc1_0021"/>
<feature type="transmembrane region" description="Helical" evidence="10">
    <location>
        <begin position="205"/>
        <end position="225"/>
    </location>
</feature>
<feature type="transmembrane region" description="Helical" evidence="10">
    <location>
        <begin position="131"/>
        <end position="151"/>
    </location>
</feature>
<dbReference type="Pfam" id="PF01478">
    <property type="entry name" value="Peptidase_A24"/>
    <property type="match status" value="1"/>
</dbReference>
<feature type="transmembrane region" description="Helical" evidence="10">
    <location>
        <begin position="103"/>
        <end position="119"/>
    </location>
</feature>
<evidence type="ECO:0000256" key="10">
    <source>
        <dbReference type="SAM" id="Phobius"/>
    </source>
</evidence>
<evidence type="ECO:0000256" key="4">
    <source>
        <dbReference type="ARBA" id="ARBA00022519"/>
    </source>
</evidence>
<proteinExistence type="inferred from homology"/>
<comment type="subcellular location">
    <subcellularLocation>
        <location evidence="1">Cell inner membrane</location>
        <topology evidence="1">Multi-pass membrane protein</topology>
    </subcellularLocation>
    <subcellularLocation>
        <location evidence="9">Cell membrane</location>
        <topology evidence="9">Multi-pass membrane protein</topology>
    </subcellularLocation>
</comment>
<evidence type="ECO:0000256" key="3">
    <source>
        <dbReference type="ARBA" id="ARBA00022475"/>
    </source>
</evidence>
<dbReference type="eggNOG" id="COG1989">
    <property type="taxonomic scope" value="Bacteria"/>
</dbReference>
<dbReference type="KEGG" id="mgm:Mmc1_0021"/>
<evidence type="ECO:0000313" key="13">
    <source>
        <dbReference type="EMBL" id="ABK42550.1"/>
    </source>
</evidence>
<feature type="transmembrane region" description="Helical" evidence="10">
    <location>
        <begin position="232"/>
        <end position="250"/>
    </location>
</feature>
<dbReference type="Gene3D" id="1.20.120.1220">
    <property type="match status" value="1"/>
</dbReference>
<dbReference type="PANTHER" id="PTHR30487:SF0">
    <property type="entry name" value="PREPILIN LEADER PEPTIDASE_N-METHYLTRANSFERASE-RELATED"/>
    <property type="match status" value="1"/>
</dbReference>
<dbReference type="GO" id="GO:0008168">
    <property type="term" value="F:methyltransferase activity"/>
    <property type="evidence" value="ECO:0007669"/>
    <property type="project" value="UniProtKB-KW"/>
</dbReference>
<dbReference type="GO" id="GO:0004190">
    <property type="term" value="F:aspartic-type endopeptidase activity"/>
    <property type="evidence" value="ECO:0007669"/>
    <property type="project" value="UniProtKB-EC"/>
</dbReference>
<comment type="similarity">
    <text evidence="2 8">Belongs to the peptidase A24 family.</text>
</comment>